<keyword evidence="6 8" id="KW-0732">Signal</keyword>
<comment type="function">
    <text evidence="1">Part of the ABC transporter complex GsiABCD involved in glutathione import. Binds glutathione.</text>
</comment>
<dbReference type="RefSeq" id="WP_006399880.1">
    <property type="nucleotide sequence ID" value="NC_010086.1"/>
</dbReference>
<dbReference type="PIRSF" id="PIRSF002741">
    <property type="entry name" value="MppA"/>
    <property type="match status" value="1"/>
</dbReference>
<feature type="domain" description="Solute-binding protein family 5" evidence="9">
    <location>
        <begin position="77"/>
        <end position="434"/>
    </location>
</feature>
<dbReference type="Gene3D" id="3.10.105.10">
    <property type="entry name" value="Dipeptide-binding Protein, Domain 3"/>
    <property type="match status" value="1"/>
</dbReference>
<dbReference type="AlphaFoldDB" id="A0A0H3KUJ8"/>
<accession>A0A0H3KUJ8</accession>
<dbReference type="PANTHER" id="PTHR30290:SF32">
    <property type="entry name" value="GLUTATHIONE-BINDING PROTEIN GSIB"/>
    <property type="match status" value="1"/>
</dbReference>
<dbReference type="PANTHER" id="PTHR30290">
    <property type="entry name" value="PERIPLASMIC BINDING COMPONENT OF ABC TRANSPORTER"/>
    <property type="match status" value="1"/>
</dbReference>
<feature type="signal peptide" evidence="8">
    <location>
        <begin position="1"/>
        <end position="33"/>
    </location>
</feature>
<comment type="similarity">
    <text evidence="3">Belongs to the bacterial solute-binding protein 5 family.</text>
</comment>
<evidence type="ECO:0000256" key="7">
    <source>
        <dbReference type="ARBA" id="ARBA00022764"/>
    </source>
</evidence>
<dbReference type="PROSITE" id="PS01040">
    <property type="entry name" value="SBP_BACTERIAL_5"/>
    <property type="match status" value="1"/>
</dbReference>
<dbReference type="Gene3D" id="3.40.190.10">
    <property type="entry name" value="Periplasmic binding protein-like II"/>
    <property type="match status" value="1"/>
</dbReference>
<dbReference type="KEGG" id="bmu:Bmul_4426"/>
<keyword evidence="11" id="KW-1185">Reference proteome</keyword>
<dbReference type="InterPro" id="IPR000914">
    <property type="entry name" value="SBP_5_dom"/>
</dbReference>
<dbReference type="InterPro" id="IPR030678">
    <property type="entry name" value="Peptide/Ni-bd"/>
</dbReference>
<dbReference type="eggNOG" id="COG0747">
    <property type="taxonomic scope" value="Bacteria"/>
</dbReference>
<dbReference type="GO" id="GO:0043190">
    <property type="term" value="C:ATP-binding cassette (ABC) transporter complex"/>
    <property type="evidence" value="ECO:0007669"/>
    <property type="project" value="InterPro"/>
</dbReference>
<dbReference type="CDD" id="cd08499">
    <property type="entry name" value="PBP2_Ylib_like"/>
    <property type="match status" value="1"/>
</dbReference>
<evidence type="ECO:0000256" key="4">
    <source>
        <dbReference type="ARBA" id="ARBA00017393"/>
    </source>
</evidence>
<dbReference type="GO" id="GO:0030288">
    <property type="term" value="C:outer membrane-bounded periplasmic space"/>
    <property type="evidence" value="ECO:0007669"/>
    <property type="project" value="TreeGrafter"/>
</dbReference>
<dbReference type="STRING" id="395019.BMULJ_04083"/>
<sequence>MNKSLSLPMFRPRALLAAGASVFALTAALPAFAQQTAVIAVDQTFTTMDPYDANDTVSQAAAKSFYEGLFGFDKDMKVVNVLATGYDASPDAKVYTIHLRKGVKFHDGTDFNADAVKANFDRVTDPANKLKRYNLFRVIEKTEVVDPYTVKLTLREPFSAIINTLAHPSAVMISPAALKKWGRDVALHPVGTGPFEFVEWKQTDDLKVKKFAGYWKKGYPKIDALDWKPVIDNNTRAALMKAGQADMAFRIPYEQVPDLKSNPKLDIVERPSIVARYVSLNMQQKPFDNLKVRQALNYAINKEALVKVAFSGFATPSTGVVPPGVEFSTKTGPWPYDPAKARALLKEAGYPNGFETVLWSGYNNTTSQKVIQFLQQQLAQVGVKAQVQALESGERVSKVESAPDPATAPVRMFYIGWSASTGEANWALTPLLAAASMPPKLFNTAYYRNPALDDDLSKALQTVDRAKKAELYGDAQKRIWADAPWIFLVQENIVYARSKRLHGIYVMPDGSFNIDEVSMN</sequence>
<dbReference type="EMBL" id="AP009386">
    <property type="protein sequence ID" value="BAG45940.1"/>
    <property type="molecule type" value="Genomic_DNA"/>
</dbReference>
<evidence type="ECO:0000256" key="1">
    <source>
        <dbReference type="ARBA" id="ARBA00003489"/>
    </source>
</evidence>
<evidence type="ECO:0000313" key="10">
    <source>
        <dbReference type="EMBL" id="BAG45940.1"/>
    </source>
</evidence>
<dbReference type="HOGENOM" id="CLU_017028_7_3_4"/>
<evidence type="ECO:0000256" key="3">
    <source>
        <dbReference type="ARBA" id="ARBA00005695"/>
    </source>
</evidence>
<dbReference type="SUPFAM" id="SSF53850">
    <property type="entry name" value="Periplasmic binding protein-like II"/>
    <property type="match status" value="1"/>
</dbReference>
<gene>
    <name evidence="10" type="ordered locus">BMULJ_04083</name>
</gene>
<keyword evidence="5" id="KW-0813">Transport</keyword>
<protein>
    <recommendedName>
        <fullName evidence="4">Glutathione-binding protein GsiB</fullName>
    </recommendedName>
</protein>
<organism evidence="10 11">
    <name type="scientific">Burkholderia multivorans (strain ATCC 17616 / 249)</name>
    <dbReference type="NCBI Taxonomy" id="395019"/>
    <lineage>
        <taxon>Bacteria</taxon>
        <taxon>Pseudomonadati</taxon>
        <taxon>Pseudomonadota</taxon>
        <taxon>Betaproteobacteria</taxon>
        <taxon>Burkholderiales</taxon>
        <taxon>Burkholderiaceae</taxon>
        <taxon>Burkholderia</taxon>
        <taxon>Burkholderia cepacia complex</taxon>
    </lineage>
</organism>
<proteinExistence type="inferred from homology"/>
<dbReference type="Gene3D" id="3.90.76.10">
    <property type="entry name" value="Dipeptide-binding Protein, Domain 1"/>
    <property type="match status" value="1"/>
</dbReference>
<dbReference type="InterPro" id="IPR023765">
    <property type="entry name" value="SBP_5_CS"/>
</dbReference>
<evidence type="ECO:0000256" key="6">
    <source>
        <dbReference type="ARBA" id="ARBA00022729"/>
    </source>
</evidence>
<dbReference type="Pfam" id="PF00496">
    <property type="entry name" value="SBP_bac_5"/>
    <property type="match status" value="1"/>
</dbReference>
<dbReference type="GO" id="GO:0042938">
    <property type="term" value="P:dipeptide transport"/>
    <property type="evidence" value="ECO:0007669"/>
    <property type="project" value="TreeGrafter"/>
</dbReference>
<evidence type="ECO:0000256" key="8">
    <source>
        <dbReference type="SAM" id="SignalP"/>
    </source>
</evidence>
<keyword evidence="7" id="KW-0574">Periplasm</keyword>
<evidence type="ECO:0000256" key="2">
    <source>
        <dbReference type="ARBA" id="ARBA00004418"/>
    </source>
</evidence>
<evidence type="ECO:0000259" key="9">
    <source>
        <dbReference type="Pfam" id="PF00496"/>
    </source>
</evidence>
<comment type="subcellular location">
    <subcellularLocation>
        <location evidence="2">Periplasm</location>
    </subcellularLocation>
</comment>
<dbReference type="KEGG" id="bmj:BMULJ_04083"/>
<feature type="chain" id="PRO_5002614147" description="Glutathione-binding protein GsiB" evidence="8">
    <location>
        <begin position="34"/>
        <end position="520"/>
    </location>
</feature>
<dbReference type="GO" id="GO:1904680">
    <property type="term" value="F:peptide transmembrane transporter activity"/>
    <property type="evidence" value="ECO:0007669"/>
    <property type="project" value="TreeGrafter"/>
</dbReference>
<dbReference type="FunFam" id="3.10.105.10:FF:000003">
    <property type="entry name" value="Glutathione ABC transporter substrate-binding protein GsiB"/>
    <property type="match status" value="1"/>
</dbReference>
<dbReference type="InterPro" id="IPR039424">
    <property type="entry name" value="SBP_5"/>
</dbReference>
<dbReference type="Proteomes" id="UP000008815">
    <property type="component" value="Chromosome 2"/>
</dbReference>
<reference evidence="10 11" key="1">
    <citation type="submission" date="2007-04" db="EMBL/GenBank/DDBJ databases">
        <title>Complete genome sequence of Burkholderia multivorans ATCC 17616.</title>
        <authorList>
            <person name="Ohtsubo Y."/>
            <person name="Yamashita A."/>
            <person name="Kurokawa K."/>
            <person name="Takami H."/>
            <person name="Yuhara S."/>
            <person name="Nishiyama E."/>
            <person name="Endo R."/>
            <person name="Miyazaki R."/>
            <person name="Ono A."/>
            <person name="Yano K."/>
            <person name="Ito M."/>
            <person name="Sota M."/>
            <person name="Yuji N."/>
            <person name="Hattori M."/>
            <person name="Tsuda M."/>
        </authorList>
    </citation>
    <scope>NUCLEOTIDE SEQUENCE [LARGE SCALE GENOMIC DNA]</scope>
    <source>
        <strain evidence="11">ATCC 17616 / 249</strain>
    </source>
</reference>
<dbReference type="NCBIfam" id="NF011942">
    <property type="entry name" value="PRK15413.1"/>
    <property type="match status" value="1"/>
</dbReference>
<evidence type="ECO:0000313" key="11">
    <source>
        <dbReference type="Proteomes" id="UP000008815"/>
    </source>
</evidence>
<name>A0A0H3KUJ8_BURM1</name>
<evidence type="ECO:0000256" key="5">
    <source>
        <dbReference type="ARBA" id="ARBA00022448"/>
    </source>
</evidence>